<comment type="caution">
    <text evidence="3">The sequence shown here is derived from an EMBL/GenBank/DDBJ whole genome shotgun (WGS) entry which is preliminary data.</text>
</comment>
<feature type="transmembrane region" description="Helical" evidence="2">
    <location>
        <begin position="83"/>
        <end position="103"/>
    </location>
</feature>
<proteinExistence type="predicted"/>
<sequence>MRSPTRTPDWLLERIALGELPPEELARARAHLLREPDGAARLAALEADTAATLARHVPAEVARHVASQARVHQARRERPVRRFPAIAAALMPALAAVALVVLARPEGAVPGGPETPVEETRVKGLEPRLTVHRQRAGAAEVLADGALAAPGDVVQLAYVAAGRSQGVILSVDGRGTVTLHAPESGAGSVPLAPAGTHPLPGAYALDDAPGFERFFLITADAPFTLEEVLIAARSLAGRADARTSPLPLPSRYTQASFTLEKSSP</sequence>
<keyword evidence="2" id="KW-1133">Transmembrane helix</keyword>
<keyword evidence="4" id="KW-1185">Reference proteome</keyword>
<dbReference type="RefSeq" id="WP_267532173.1">
    <property type="nucleotide sequence ID" value="NZ_JAPNKA010000001.1"/>
</dbReference>
<gene>
    <name evidence="3" type="ORF">OV287_01540</name>
</gene>
<feature type="compositionally biased region" description="Polar residues" evidence="1">
    <location>
        <begin position="251"/>
        <end position="264"/>
    </location>
</feature>
<organism evidence="3 4">
    <name type="scientific">Archangium lansingense</name>
    <dbReference type="NCBI Taxonomy" id="2995310"/>
    <lineage>
        <taxon>Bacteria</taxon>
        <taxon>Pseudomonadati</taxon>
        <taxon>Myxococcota</taxon>
        <taxon>Myxococcia</taxon>
        <taxon>Myxococcales</taxon>
        <taxon>Cystobacterineae</taxon>
        <taxon>Archangiaceae</taxon>
        <taxon>Archangium</taxon>
    </lineage>
</organism>
<feature type="region of interest" description="Disordered" evidence="1">
    <location>
        <begin position="241"/>
        <end position="264"/>
    </location>
</feature>
<evidence type="ECO:0000256" key="2">
    <source>
        <dbReference type="SAM" id="Phobius"/>
    </source>
</evidence>
<evidence type="ECO:0000313" key="4">
    <source>
        <dbReference type="Proteomes" id="UP001207654"/>
    </source>
</evidence>
<dbReference type="EMBL" id="JAPNKA010000001">
    <property type="protein sequence ID" value="MCY1073156.1"/>
    <property type="molecule type" value="Genomic_DNA"/>
</dbReference>
<accession>A0ABT3ZUY9</accession>
<reference evidence="3 4" key="1">
    <citation type="submission" date="2022-11" db="EMBL/GenBank/DDBJ databases">
        <title>Minimal conservation of predation-associated metabolite biosynthetic gene clusters underscores biosynthetic potential of Myxococcota including descriptions for ten novel species: Archangium lansinium sp. nov., Myxococcus landrumus sp. nov., Nannocystis bai.</title>
        <authorList>
            <person name="Ahearne A."/>
            <person name="Stevens C."/>
            <person name="Phillips K."/>
        </authorList>
    </citation>
    <scope>NUCLEOTIDE SEQUENCE [LARGE SCALE GENOMIC DNA]</scope>
    <source>
        <strain evidence="3 4">MIWBW</strain>
    </source>
</reference>
<protein>
    <submittedName>
        <fullName evidence="3">ActD-like protein</fullName>
    </submittedName>
</protein>
<evidence type="ECO:0000313" key="3">
    <source>
        <dbReference type="EMBL" id="MCY1073156.1"/>
    </source>
</evidence>
<keyword evidence="2" id="KW-0812">Transmembrane</keyword>
<keyword evidence="2" id="KW-0472">Membrane</keyword>
<name>A0ABT3ZUY9_9BACT</name>
<dbReference type="Proteomes" id="UP001207654">
    <property type="component" value="Unassembled WGS sequence"/>
</dbReference>
<evidence type="ECO:0000256" key="1">
    <source>
        <dbReference type="SAM" id="MobiDB-lite"/>
    </source>
</evidence>